<dbReference type="AlphaFoldDB" id="A0A133QHK1"/>
<dbReference type="PATRIC" id="fig|28128.5.peg.716"/>
<name>A0A133QHK1_9BACT</name>
<evidence type="ECO:0000256" key="2">
    <source>
        <dbReference type="ARBA" id="ARBA00022670"/>
    </source>
</evidence>
<dbReference type="GO" id="GO:0006508">
    <property type="term" value="P:proteolysis"/>
    <property type="evidence" value="ECO:0007669"/>
    <property type="project" value="UniProtKB-KW"/>
</dbReference>
<dbReference type="SUPFAM" id="SSF50156">
    <property type="entry name" value="PDZ domain-like"/>
    <property type="match status" value="1"/>
</dbReference>
<dbReference type="eggNOG" id="COG0793">
    <property type="taxonomic scope" value="Bacteria"/>
</dbReference>
<evidence type="ECO:0000256" key="1">
    <source>
        <dbReference type="ARBA" id="ARBA00009179"/>
    </source>
</evidence>
<comment type="caution">
    <text evidence="8">The sequence shown here is derived from an EMBL/GenBank/DDBJ whole genome shotgun (WGS) entry which is preliminary data.</text>
</comment>
<dbReference type="CDD" id="cd07560">
    <property type="entry name" value="Peptidase_S41_CPP"/>
    <property type="match status" value="1"/>
</dbReference>
<organism evidence="8 9">
    <name type="scientific">Prevotella corporis</name>
    <dbReference type="NCBI Taxonomy" id="28128"/>
    <lineage>
        <taxon>Bacteria</taxon>
        <taxon>Pseudomonadati</taxon>
        <taxon>Bacteroidota</taxon>
        <taxon>Bacteroidia</taxon>
        <taxon>Bacteroidales</taxon>
        <taxon>Prevotellaceae</taxon>
        <taxon>Prevotella</taxon>
    </lineage>
</organism>
<sequence>MNNHAINNPNRVQSLSAPISSQYCNRGALTILFLFILLPLSAQISLNLSGDSPLRKLQMAEIAISNFYVDKVDETKLAEDAIKGMLKGLDPHSTYTNAKETKEMNEPLQGDFEGIGIQFNMIADTLVVIQPVVNGPSEKVGIVAGDRIVMVDDTLIAGVKMARTEIMKRLRGKKGTKVKIGIVRRGVKNKLNFIVTRAKIPIHTLNASYMIRPGIGYIRLESFGAKTYDEFMSAVDSLKQKGMTNLILDLQDNGGGYLQSAVQIANEFLCDNDMIVYTEGRRVARQEFKARGNGKLQNIGVYVLVNELSASAAEIVSGALMDNDRAVVIGRRTFGKGLVQRPFNLPDGSMIRLTVAHYYIPSGRCIQKPYKKGDQEDYAMDLEKRLKHGELTNPDSIHFDDSLKYYTVRKHRLVYGGGGIMPDYFVPLDTMKFTRYHRQLAVKNIIMDAYLRYVDTNRKSLRAKYTAFDAFVKSYEVPENLIQNIVAEGKKQKIEPTDDAERERTIAYIKLQIKSLVARDIWNMNEYFRIWNEESDIVKKALEVVGKPLPN</sequence>
<dbReference type="InterPro" id="IPR004447">
    <property type="entry name" value="Peptidase_S41A"/>
</dbReference>
<dbReference type="EMBL" id="LRQG01000037">
    <property type="protein sequence ID" value="KXA42352.1"/>
    <property type="molecule type" value="Genomic_DNA"/>
</dbReference>
<dbReference type="RefSeq" id="WP_082745772.1">
    <property type="nucleotide sequence ID" value="NZ_KQ957205.1"/>
</dbReference>
<dbReference type="InterPro" id="IPR001478">
    <property type="entry name" value="PDZ"/>
</dbReference>
<dbReference type="Pfam" id="PF03572">
    <property type="entry name" value="Peptidase_S41"/>
    <property type="match status" value="1"/>
</dbReference>
<dbReference type="GO" id="GO:0004175">
    <property type="term" value="F:endopeptidase activity"/>
    <property type="evidence" value="ECO:0007669"/>
    <property type="project" value="TreeGrafter"/>
</dbReference>
<feature type="domain" description="PDZ" evidence="6">
    <location>
        <begin position="113"/>
        <end position="186"/>
    </location>
</feature>
<dbReference type="NCBIfam" id="TIGR00225">
    <property type="entry name" value="prc"/>
    <property type="match status" value="1"/>
</dbReference>
<evidence type="ECO:0000256" key="3">
    <source>
        <dbReference type="ARBA" id="ARBA00022801"/>
    </source>
</evidence>
<dbReference type="GO" id="GO:0007165">
    <property type="term" value="P:signal transduction"/>
    <property type="evidence" value="ECO:0007669"/>
    <property type="project" value="TreeGrafter"/>
</dbReference>
<dbReference type="Gene3D" id="3.30.750.44">
    <property type="match status" value="1"/>
</dbReference>
<dbReference type="InterPro" id="IPR055210">
    <property type="entry name" value="CtpA/B_N"/>
</dbReference>
<evidence type="ECO:0000313" key="9">
    <source>
        <dbReference type="Proteomes" id="UP000070533"/>
    </source>
</evidence>
<dbReference type="FunFam" id="3.30.750.44:FF:000001">
    <property type="entry name" value="S41 family peptidase"/>
    <property type="match status" value="1"/>
</dbReference>
<dbReference type="Pfam" id="PF22694">
    <property type="entry name" value="CtpB_N-like"/>
    <property type="match status" value="1"/>
</dbReference>
<dbReference type="InterPro" id="IPR029045">
    <property type="entry name" value="ClpP/crotonase-like_dom_sf"/>
</dbReference>
<dbReference type="GO" id="GO:0030288">
    <property type="term" value="C:outer membrane-bounded periplasmic space"/>
    <property type="evidence" value="ECO:0007669"/>
    <property type="project" value="TreeGrafter"/>
</dbReference>
<feature type="domain" description="Tail specific protease" evidence="7">
    <location>
        <begin position="188"/>
        <end position="381"/>
    </location>
</feature>
<dbReference type="InterPro" id="IPR005151">
    <property type="entry name" value="Tail-specific_protease"/>
</dbReference>
<dbReference type="PANTHER" id="PTHR32060">
    <property type="entry name" value="TAIL-SPECIFIC PROTEASE"/>
    <property type="match status" value="1"/>
</dbReference>
<dbReference type="SUPFAM" id="SSF52096">
    <property type="entry name" value="ClpP/crotonase"/>
    <property type="match status" value="1"/>
</dbReference>
<dbReference type="PANTHER" id="PTHR32060:SF30">
    <property type="entry name" value="CARBOXY-TERMINAL PROCESSING PROTEASE CTPA"/>
    <property type="match status" value="1"/>
</dbReference>
<dbReference type="SMART" id="SM00228">
    <property type="entry name" value="PDZ"/>
    <property type="match status" value="1"/>
</dbReference>
<keyword evidence="3 5" id="KW-0378">Hydrolase</keyword>
<dbReference type="Gene3D" id="3.90.226.10">
    <property type="entry name" value="2-enoyl-CoA Hydratase, Chain A, domain 1"/>
    <property type="match status" value="1"/>
</dbReference>
<keyword evidence="2 5" id="KW-0645">Protease</keyword>
<evidence type="ECO:0000256" key="5">
    <source>
        <dbReference type="RuleBase" id="RU004404"/>
    </source>
</evidence>
<accession>A0A133QHK1</accession>
<dbReference type="Proteomes" id="UP000070533">
    <property type="component" value="Unassembled WGS sequence"/>
</dbReference>
<dbReference type="InterPro" id="IPR036034">
    <property type="entry name" value="PDZ_sf"/>
</dbReference>
<gene>
    <name evidence="8" type="ORF">HMPREF3226_00709</name>
</gene>
<protein>
    <submittedName>
        <fullName evidence="8">Peptidase, S41 family</fullName>
    </submittedName>
</protein>
<keyword evidence="9" id="KW-1185">Reference proteome</keyword>
<dbReference type="CDD" id="cd06782">
    <property type="entry name" value="cpPDZ_CPP-like"/>
    <property type="match status" value="1"/>
</dbReference>
<evidence type="ECO:0000259" key="6">
    <source>
        <dbReference type="SMART" id="SM00228"/>
    </source>
</evidence>
<dbReference type="SMART" id="SM00245">
    <property type="entry name" value="TSPc"/>
    <property type="match status" value="1"/>
</dbReference>
<dbReference type="GO" id="GO:0008236">
    <property type="term" value="F:serine-type peptidase activity"/>
    <property type="evidence" value="ECO:0007669"/>
    <property type="project" value="UniProtKB-KW"/>
</dbReference>
<dbReference type="STRING" id="28128.HMPREF3226_00709"/>
<comment type="similarity">
    <text evidence="1 5">Belongs to the peptidase S41A family.</text>
</comment>
<dbReference type="Gene3D" id="2.30.42.10">
    <property type="match status" value="1"/>
</dbReference>
<keyword evidence="4 5" id="KW-0720">Serine protease</keyword>
<dbReference type="OrthoDB" id="9812068at2"/>
<reference evidence="9" key="1">
    <citation type="submission" date="2016-01" db="EMBL/GenBank/DDBJ databases">
        <authorList>
            <person name="Mitreva M."/>
            <person name="Pepin K.H."/>
            <person name="Mihindukulasuriya K.A."/>
            <person name="Fulton R."/>
            <person name="Fronick C."/>
            <person name="O'Laughlin M."/>
            <person name="Miner T."/>
            <person name="Herter B."/>
            <person name="Rosa B.A."/>
            <person name="Cordes M."/>
            <person name="Tomlinson C."/>
            <person name="Wollam A."/>
            <person name="Palsikar V.B."/>
            <person name="Mardis E.R."/>
            <person name="Wilson R.K."/>
        </authorList>
    </citation>
    <scope>NUCLEOTIDE SEQUENCE [LARGE SCALE GENOMIC DNA]</scope>
    <source>
        <strain evidence="9">MJR7716</strain>
    </source>
</reference>
<proteinExistence type="inferred from homology"/>
<evidence type="ECO:0000256" key="4">
    <source>
        <dbReference type="ARBA" id="ARBA00022825"/>
    </source>
</evidence>
<dbReference type="Pfam" id="PF13180">
    <property type="entry name" value="PDZ_2"/>
    <property type="match status" value="1"/>
</dbReference>
<evidence type="ECO:0000259" key="7">
    <source>
        <dbReference type="SMART" id="SM00245"/>
    </source>
</evidence>
<evidence type="ECO:0000313" key="8">
    <source>
        <dbReference type="EMBL" id="KXA42352.1"/>
    </source>
</evidence>